<dbReference type="InterPro" id="IPR045599">
    <property type="entry name" value="DUF6456"/>
</dbReference>
<protein>
    <recommendedName>
        <fullName evidence="1">DUF6456 domain-containing protein</fullName>
    </recommendedName>
</protein>
<proteinExistence type="predicted"/>
<accession>A0A1H0SUD6</accession>
<evidence type="ECO:0000259" key="1">
    <source>
        <dbReference type="Pfam" id="PF20057"/>
    </source>
</evidence>
<name>A0A1H0SUD6_9HYPH</name>
<comment type="caution">
    <text evidence="2">The sequence shown here is derived from an EMBL/GenBank/DDBJ whole genome shotgun (WGS) entry which is preliminary data.</text>
</comment>
<organism evidence="2 3">
    <name type="scientific">Filomicrobium insigne</name>
    <dbReference type="NCBI Taxonomy" id="418854"/>
    <lineage>
        <taxon>Bacteria</taxon>
        <taxon>Pseudomonadati</taxon>
        <taxon>Pseudomonadota</taxon>
        <taxon>Alphaproteobacteria</taxon>
        <taxon>Hyphomicrobiales</taxon>
        <taxon>Hyphomicrobiaceae</taxon>
        <taxon>Filomicrobium</taxon>
    </lineage>
</organism>
<reference evidence="2 3" key="1">
    <citation type="submission" date="2016-10" db="EMBL/GenBank/DDBJ databases">
        <authorList>
            <person name="Varghese N."/>
            <person name="Submissions S."/>
        </authorList>
    </citation>
    <scope>NUCLEOTIDE SEQUENCE [LARGE SCALE GENOMIC DNA]</scope>
    <source>
        <strain evidence="2 3">CGMCC 1.6497</strain>
    </source>
</reference>
<gene>
    <name evidence="2" type="ORF">SAMN04488061_3028</name>
</gene>
<dbReference type="RefSeq" id="WP_244512460.1">
    <property type="nucleotide sequence ID" value="NZ_FNJC01000004.1"/>
</dbReference>
<sequence>MAENARELPRDASTRRALKKLSLRTALAEETDDGGVTILAERDGQDGLTACGEIQPDLWADFVRRGWVVRETEGRWRLANAGRIHLKRLMSRGEGLSNLTAASHLPKTSGGGRDQPKMNLAESPLAWLRRRTDRHGQPLISQAQFEAGERLRADFERGSMGARVTANWSSTGGVTPGSVGPDREIALRGHALAARERVRAALAAAGPELSGILVDVCCHLKGLADVERGAGWPQRTAKVVLLLALTTLARHYGMIGQADTHAGGDRIRHWGAADFRPEG</sequence>
<keyword evidence="3" id="KW-1185">Reference proteome</keyword>
<dbReference type="Pfam" id="PF20057">
    <property type="entry name" value="DUF6456"/>
    <property type="match status" value="1"/>
</dbReference>
<dbReference type="EMBL" id="FNJC01000004">
    <property type="protein sequence ID" value="SDP44866.1"/>
    <property type="molecule type" value="Genomic_DNA"/>
</dbReference>
<evidence type="ECO:0000313" key="2">
    <source>
        <dbReference type="EMBL" id="SDP44866.1"/>
    </source>
</evidence>
<dbReference type="Proteomes" id="UP000198795">
    <property type="component" value="Unassembled WGS sequence"/>
</dbReference>
<evidence type="ECO:0000313" key="3">
    <source>
        <dbReference type="Proteomes" id="UP000198795"/>
    </source>
</evidence>
<feature type="domain" description="DUF6456" evidence="1">
    <location>
        <begin position="117"/>
        <end position="253"/>
    </location>
</feature>